<keyword evidence="1" id="KW-0812">Transmembrane</keyword>
<comment type="caution">
    <text evidence="2">The sequence shown here is derived from an EMBL/GenBank/DDBJ whole genome shotgun (WGS) entry which is preliminary data.</text>
</comment>
<dbReference type="AlphaFoldDB" id="A0AAV8ZI71"/>
<organism evidence="2 3">
    <name type="scientific">Rhamnusium bicolor</name>
    <dbReference type="NCBI Taxonomy" id="1586634"/>
    <lineage>
        <taxon>Eukaryota</taxon>
        <taxon>Metazoa</taxon>
        <taxon>Ecdysozoa</taxon>
        <taxon>Arthropoda</taxon>
        <taxon>Hexapoda</taxon>
        <taxon>Insecta</taxon>
        <taxon>Pterygota</taxon>
        <taxon>Neoptera</taxon>
        <taxon>Endopterygota</taxon>
        <taxon>Coleoptera</taxon>
        <taxon>Polyphaga</taxon>
        <taxon>Cucujiformia</taxon>
        <taxon>Chrysomeloidea</taxon>
        <taxon>Cerambycidae</taxon>
        <taxon>Lepturinae</taxon>
        <taxon>Rhagiini</taxon>
        <taxon>Rhamnusium</taxon>
    </lineage>
</organism>
<protein>
    <submittedName>
        <fullName evidence="2">Uncharacterized protein</fullName>
    </submittedName>
</protein>
<evidence type="ECO:0000313" key="3">
    <source>
        <dbReference type="Proteomes" id="UP001162156"/>
    </source>
</evidence>
<keyword evidence="1" id="KW-0472">Membrane</keyword>
<sequence length="134" mass="15123">MSDIMTPECLSREGSPTMEHMVDVSQSAPGSPGNPAVAYAGSGGMIGHQQMSALVGATKARLLLPHPMDSMDQVASSNGQEYREGKEKFFFLIILRWMNMTCFYFIFKMFLQLYKIELGELNFRFGRVLRMKIQ</sequence>
<accession>A0AAV8ZI71</accession>
<feature type="transmembrane region" description="Helical" evidence="1">
    <location>
        <begin position="89"/>
        <end position="107"/>
    </location>
</feature>
<dbReference type="EMBL" id="JANEYF010001560">
    <property type="protein sequence ID" value="KAJ8963032.1"/>
    <property type="molecule type" value="Genomic_DNA"/>
</dbReference>
<proteinExistence type="predicted"/>
<evidence type="ECO:0000313" key="2">
    <source>
        <dbReference type="EMBL" id="KAJ8963032.1"/>
    </source>
</evidence>
<keyword evidence="3" id="KW-1185">Reference proteome</keyword>
<evidence type="ECO:0000256" key="1">
    <source>
        <dbReference type="SAM" id="Phobius"/>
    </source>
</evidence>
<name>A0AAV8ZI71_9CUCU</name>
<gene>
    <name evidence="2" type="ORF">NQ314_005604</name>
</gene>
<keyword evidence="1" id="KW-1133">Transmembrane helix</keyword>
<dbReference type="Proteomes" id="UP001162156">
    <property type="component" value="Unassembled WGS sequence"/>
</dbReference>
<reference evidence="2" key="1">
    <citation type="journal article" date="2023" name="Insect Mol. Biol.">
        <title>Genome sequencing provides insights into the evolution of gene families encoding plant cell wall-degrading enzymes in longhorned beetles.</title>
        <authorList>
            <person name="Shin N.R."/>
            <person name="Okamura Y."/>
            <person name="Kirsch R."/>
            <person name="Pauchet Y."/>
        </authorList>
    </citation>
    <scope>NUCLEOTIDE SEQUENCE</scope>
    <source>
        <strain evidence="2">RBIC_L_NR</strain>
    </source>
</reference>